<keyword evidence="1" id="KW-0808">Transferase</keyword>
<protein>
    <recommendedName>
        <fullName evidence="3">N-acetyltransferase domain-containing protein</fullName>
    </recommendedName>
</protein>
<dbReference type="RefSeq" id="WP_034360424.1">
    <property type="nucleotide sequence ID" value="NZ_JHAC01000072.1"/>
</dbReference>
<dbReference type="PROSITE" id="PS51186">
    <property type="entry name" value="GNAT"/>
    <property type="match status" value="1"/>
</dbReference>
<feature type="domain" description="N-acetyltransferase" evidence="3">
    <location>
        <begin position="3"/>
        <end position="183"/>
    </location>
</feature>
<keyword evidence="2" id="KW-0012">Acyltransferase</keyword>
<dbReference type="InterPro" id="IPR016181">
    <property type="entry name" value="Acyl_CoA_acyltransferase"/>
</dbReference>
<dbReference type="Gene3D" id="3.40.630.30">
    <property type="match status" value="1"/>
</dbReference>
<comment type="caution">
    <text evidence="4">The sequence shown here is derived from an EMBL/GenBank/DDBJ whole genome shotgun (WGS) entry which is preliminary data.</text>
</comment>
<name>A0A016QKN5_9DEIO</name>
<dbReference type="AlphaFoldDB" id="A0A016QKN5"/>
<evidence type="ECO:0000256" key="1">
    <source>
        <dbReference type="ARBA" id="ARBA00022679"/>
    </source>
</evidence>
<sequence length="186" mass="19621">MPPHLRPAAPADASFAAPLIQATIGAIGHTLTGERRDEAAAEVLADFFRQPGNRLSFRNTLILDEAGKSLGLAVLYPGAEAQALDEPFRARLHTLGLPDRIDPEAMPGELYLDTLAVAPQARGRGLGSVLLDGCAERAAALGLPLGLLVEEGNPAARLYARHGFLPVGTREVAGHRYTHLTRPAGA</sequence>
<dbReference type="eggNOG" id="COG0456">
    <property type="taxonomic scope" value="Bacteria"/>
</dbReference>
<reference evidence="4 5" key="1">
    <citation type="submission" date="2014-03" db="EMBL/GenBank/DDBJ databases">
        <title>Draft genome sequence of Deinococcus phoenicis 1P10ME.</title>
        <authorList>
            <person name="Stepanov V.G."/>
            <person name="Vaishampayan P."/>
            <person name="Venkateswaran K."/>
            <person name="Fox G.E."/>
        </authorList>
    </citation>
    <scope>NUCLEOTIDE SEQUENCE [LARGE SCALE GENOMIC DNA]</scope>
    <source>
        <strain evidence="4 5">1P10ME</strain>
    </source>
</reference>
<dbReference type="EMBL" id="JHAC01000072">
    <property type="protein sequence ID" value="EYB66598.1"/>
    <property type="molecule type" value="Genomic_DNA"/>
</dbReference>
<gene>
    <name evidence="4" type="ORF">DEIPH_ctg084orf0011</name>
</gene>
<evidence type="ECO:0000256" key="2">
    <source>
        <dbReference type="ARBA" id="ARBA00023315"/>
    </source>
</evidence>
<dbReference type="OrthoDB" id="5319888at2"/>
<dbReference type="Proteomes" id="UP000020492">
    <property type="component" value="Unassembled WGS sequence"/>
</dbReference>
<keyword evidence="5" id="KW-1185">Reference proteome</keyword>
<dbReference type="PATRIC" id="fig|1476583.3.peg.3387"/>
<accession>A0A016QKN5</accession>
<dbReference type="InterPro" id="IPR000182">
    <property type="entry name" value="GNAT_dom"/>
</dbReference>
<organism evidence="4 5">
    <name type="scientific">Deinococcus phoenicis</name>
    <dbReference type="NCBI Taxonomy" id="1476583"/>
    <lineage>
        <taxon>Bacteria</taxon>
        <taxon>Thermotogati</taxon>
        <taxon>Deinococcota</taxon>
        <taxon>Deinococci</taxon>
        <taxon>Deinococcales</taxon>
        <taxon>Deinococcaceae</taxon>
        <taxon>Deinococcus</taxon>
    </lineage>
</organism>
<dbReference type="GO" id="GO:0016747">
    <property type="term" value="F:acyltransferase activity, transferring groups other than amino-acyl groups"/>
    <property type="evidence" value="ECO:0007669"/>
    <property type="project" value="InterPro"/>
</dbReference>
<dbReference type="Pfam" id="PF00583">
    <property type="entry name" value="Acetyltransf_1"/>
    <property type="match status" value="1"/>
</dbReference>
<dbReference type="InterPro" id="IPR050832">
    <property type="entry name" value="Bact_Acetyltransf"/>
</dbReference>
<proteinExistence type="predicted"/>
<dbReference type="PANTHER" id="PTHR43877:SF1">
    <property type="entry name" value="ACETYLTRANSFERASE"/>
    <property type="match status" value="1"/>
</dbReference>
<dbReference type="STRING" id="1476583.DEIPH_ctg084orf0011"/>
<evidence type="ECO:0000259" key="3">
    <source>
        <dbReference type="PROSITE" id="PS51186"/>
    </source>
</evidence>
<dbReference type="CDD" id="cd04301">
    <property type="entry name" value="NAT_SF"/>
    <property type="match status" value="1"/>
</dbReference>
<dbReference type="PANTHER" id="PTHR43877">
    <property type="entry name" value="AMINOALKYLPHOSPHONATE N-ACETYLTRANSFERASE-RELATED-RELATED"/>
    <property type="match status" value="1"/>
</dbReference>
<evidence type="ECO:0000313" key="5">
    <source>
        <dbReference type="Proteomes" id="UP000020492"/>
    </source>
</evidence>
<evidence type="ECO:0000313" key="4">
    <source>
        <dbReference type="EMBL" id="EYB66598.1"/>
    </source>
</evidence>
<dbReference type="SUPFAM" id="SSF55729">
    <property type="entry name" value="Acyl-CoA N-acyltransferases (Nat)"/>
    <property type="match status" value="1"/>
</dbReference>